<dbReference type="PANTHER" id="PTHR43135">
    <property type="entry name" value="ALPHA-D-RIBOSE 1-METHYLPHOSPHONATE 5-TRIPHOSPHATE DIPHOSPHATASE"/>
    <property type="match status" value="1"/>
</dbReference>
<evidence type="ECO:0000259" key="2">
    <source>
        <dbReference type="Pfam" id="PF01979"/>
    </source>
</evidence>
<gene>
    <name evidence="3" type="ORF">IW256_002933</name>
</gene>
<dbReference type="Proteomes" id="UP000614047">
    <property type="component" value="Unassembled WGS sequence"/>
</dbReference>
<dbReference type="InterPro" id="IPR011059">
    <property type="entry name" value="Metal-dep_hydrolase_composite"/>
</dbReference>
<dbReference type="InterPro" id="IPR057744">
    <property type="entry name" value="OTAase-like"/>
</dbReference>
<sequence length="472" mass="49230">MNTLYLVNAQIIDGSGADPIQDGWLRIERGRITATGRGPVTTGCQPVLDVGGRTVIPGLIDAHTHLAATEMLNLVDTVSRPVLAAKTFANLRQTLEAGFTTVRDAGFTDYGFKEAVEQGLVPGPRMFLATGPLSQTGGHGDFRPAGDQERQRRSDGLYHPGVIVDGVAQCQWGAREVLRRGADQIKIMAGGGCTSPTDHVTHTQFTAEEIAVVVHEARARHTYVMAHGYTPESIGACVAAGVRSIEHANLVDERAAEAMAAAGTFAVPTIATFDLLVSDGQAQGLTADSAAQAAHVLARAYEALRILVDKGVRIASGSDVLGAHQPFKALELRLKASVLGPMGALVAATRTNAELLGLKDLGTLETGKIADLVVVDGDPLDDISVLQDSDRIHLVVKNGRAVVDRAGLALGSGGDRGGELTGASSAGVVTTATDSGRSQAPARSALSQDDDGHHPRGVRGPSPPAERGRSFQ</sequence>
<reference evidence="3" key="1">
    <citation type="submission" date="2020-11" db="EMBL/GenBank/DDBJ databases">
        <title>Sequencing the genomes of 1000 actinobacteria strains.</title>
        <authorList>
            <person name="Klenk H.-P."/>
        </authorList>
    </citation>
    <scope>NUCLEOTIDE SEQUENCE</scope>
    <source>
        <strain evidence="3">DSM 43175</strain>
    </source>
</reference>
<dbReference type="SUPFAM" id="SSF51338">
    <property type="entry name" value="Composite domain of metallo-dependent hydrolases"/>
    <property type="match status" value="1"/>
</dbReference>
<evidence type="ECO:0000256" key="1">
    <source>
        <dbReference type="SAM" id="MobiDB-lite"/>
    </source>
</evidence>
<proteinExistence type="predicted"/>
<feature type="region of interest" description="Disordered" evidence="1">
    <location>
        <begin position="133"/>
        <end position="153"/>
    </location>
</feature>
<dbReference type="SUPFAM" id="SSF51556">
    <property type="entry name" value="Metallo-dependent hydrolases"/>
    <property type="match status" value="1"/>
</dbReference>
<feature type="region of interest" description="Disordered" evidence="1">
    <location>
        <begin position="413"/>
        <end position="472"/>
    </location>
</feature>
<dbReference type="InterPro" id="IPR006680">
    <property type="entry name" value="Amidohydro-rel"/>
</dbReference>
<dbReference type="AlphaFoldDB" id="A0A931GJ13"/>
<protein>
    <submittedName>
        <fullName evidence="3">Imidazolonepropionase-like amidohydrolase</fullName>
    </submittedName>
</protein>
<dbReference type="Pfam" id="PF01979">
    <property type="entry name" value="Amidohydro_1"/>
    <property type="match status" value="1"/>
</dbReference>
<dbReference type="CDD" id="cd01299">
    <property type="entry name" value="Met_dep_hydrolase_A"/>
    <property type="match status" value="1"/>
</dbReference>
<dbReference type="EMBL" id="JADOUA010000001">
    <property type="protein sequence ID" value="MBG6088820.1"/>
    <property type="molecule type" value="Genomic_DNA"/>
</dbReference>
<feature type="compositionally biased region" description="Basic and acidic residues" evidence="1">
    <location>
        <begin position="140"/>
        <end position="153"/>
    </location>
</feature>
<dbReference type="Gene3D" id="3.20.20.140">
    <property type="entry name" value="Metal-dependent hydrolases"/>
    <property type="match status" value="1"/>
</dbReference>
<feature type="domain" description="Amidohydrolase-related" evidence="2">
    <location>
        <begin position="54"/>
        <end position="402"/>
    </location>
</feature>
<dbReference type="RefSeq" id="WP_197011497.1">
    <property type="nucleotide sequence ID" value="NZ_BAABES010000005.1"/>
</dbReference>
<keyword evidence="4" id="KW-1185">Reference proteome</keyword>
<organism evidence="3 4">
    <name type="scientific">Actinomadura viridis</name>
    <dbReference type="NCBI Taxonomy" id="58110"/>
    <lineage>
        <taxon>Bacteria</taxon>
        <taxon>Bacillati</taxon>
        <taxon>Actinomycetota</taxon>
        <taxon>Actinomycetes</taxon>
        <taxon>Streptosporangiales</taxon>
        <taxon>Thermomonosporaceae</taxon>
        <taxon>Actinomadura</taxon>
    </lineage>
</organism>
<evidence type="ECO:0000313" key="4">
    <source>
        <dbReference type="Proteomes" id="UP000614047"/>
    </source>
</evidence>
<dbReference type="GO" id="GO:0016810">
    <property type="term" value="F:hydrolase activity, acting on carbon-nitrogen (but not peptide) bonds"/>
    <property type="evidence" value="ECO:0007669"/>
    <property type="project" value="InterPro"/>
</dbReference>
<comment type="caution">
    <text evidence="3">The sequence shown here is derived from an EMBL/GenBank/DDBJ whole genome shotgun (WGS) entry which is preliminary data.</text>
</comment>
<evidence type="ECO:0000313" key="3">
    <source>
        <dbReference type="EMBL" id="MBG6088820.1"/>
    </source>
</evidence>
<dbReference type="InterPro" id="IPR051781">
    <property type="entry name" value="Metallo-dep_Hydrolase"/>
</dbReference>
<name>A0A931GJ13_9ACTN</name>
<dbReference type="Gene3D" id="2.30.40.10">
    <property type="entry name" value="Urease, subunit C, domain 1"/>
    <property type="match status" value="1"/>
</dbReference>
<dbReference type="PANTHER" id="PTHR43135:SF3">
    <property type="entry name" value="ALPHA-D-RIBOSE 1-METHYLPHOSPHONATE 5-TRIPHOSPHATE DIPHOSPHATASE"/>
    <property type="match status" value="1"/>
</dbReference>
<feature type="compositionally biased region" description="Polar residues" evidence="1">
    <location>
        <begin position="422"/>
        <end position="438"/>
    </location>
</feature>
<accession>A0A931GJ13</accession>
<dbReference type="InterPro" id="IPR032466">
    <property type="entry name" value="Metal_Hydrolase"/>
</dbReference>